<keyword evidence="7" id="KW-0808">Transferase</keyword>
<dbReference type="SUPFAM" id="SSF53383">
    <property type="entry name" value="PLP-dependent transferases"/>
    <property type="match status" value="1"/>
</dbReference>
<keyword evidence="18" id="KW-1185">Reference proteome</keyword>
<protein>
    <recommendedName>
        <fullName evidence="5">aspartate transaminase</fullName>
        <ecNumber evidence="5">2.6.1.1</ecNumber>
    </recommendedName>
    <alternativeName>
        <fullName evidence="12">Transaminase A</fullName>
    </alternativeName>
</protein>
<evidence type="ECO:0000256" key="13">
    <source>
        <dbReference type="ARBA" id="ARBA00049185"/>
    </source>
</evidence>
<gene>
    <name evidence="17" type="ORF">GH714_008661</name>
</gene>
<dbReference type="InterPro" id="IPR015422">
    <property type="entry name" value="PyrdxlP-dep_Trfase_small"/>
</dbReference>
<dbReference type="InterPro" id="IPR015424">
    <property type="entry name" value="PyrdxlP-dep_Trfase"/>
</dbReference>
<name>A0A6A6MLX2_HEVBR</name>
<dbReference type="Gene3D" id="3.90.1150.10">
    <property type="entry name" value="Aspartate Aminotransferase, domain 1"/>
    <property type="match status" value="2"/>
</dbReference>
<dbReference type="GO" id="GO:0016765">
    <property type="term" value="F:transferase activity, transferring alkyl or aryl (other than methyl) groups"/>
    <property type="evidence" value="ECO:0007669"/>
    <property type="project" value="InterPro"/>
</dbReference>
<dbReference type="InterPro" id="IPR000796">
    <property type="entry name" value="Asp_trans"/>
</dbReference>
<accession>A0A6A6MLX2</accession>
<comment type="cofactor">
    <cofactor evidence="1">
        <name>pyridoxal 5'-phosphate</name>
        <dbReference type="ChEBI" id="CHEBI:597326"/>
    </cofactor>
</comment>
<dbReference type="EMBL" id="JAAGAX010000005">
    <property type="protein sequence ID" value="KAF2312999.1"/>
    <property type="molecule type" value="Genomic_DNA"/>
</dbReference>
<evidence type="ECO:0000313" key="18">
    <source>
        <dbReference type="Proteomes" id="UP000467840"/>
    </source>
</evidence>
<dbReference type="Proteomes" id="UP000467840">
    <property type="component" value="Chromosome 15"/>
</dbReference>
<keyword evidence="8 15" id="KW-0812">Transmembrane</keyword>
<keyword evidence="6" id="KW-0032">Aminotransferase</keyword>
<evidence type="ECO:0000256" key="4">
    <source>
        <dbReference type="ARBA" id="ARBA00011738"/>
    </source>
</evidence>
<evidence type="ECO:0000256" key="9">
    <source>
        <dbReference type="ARBA" id="ARBA00022898"/>
    </source>
</evidence>
<dbReference type="EC" id="2.6.1.1" evidence="5"/>
<evidence type="ECO:0000256" key="5">
    <source>
        <dbReference type="ARBA" id="ARBA00012753"/>
    </source>
</evidence>
<keyword evidence="11 15" id="KW-0472">Membrane</keyword>
<evidence type="ECO:0000256" key="10">
    <source>
        <dbReference type="ARBA" id="ARBA00022989"/>
    </source>
</evidence>
<evidence type="ECO:0000256" key="11">
    <source>
        <dbReference type="ARBA" id="ARBA00023136"/>
    </source>
</evidence>
<dbReference type="GO" id="GO:0030170">
    <property type="term" value="F:pyridoxal phosphate binding"/>
    <property type="evidence" value="ECO:0007669"/>
    <property type="project" value="InterPro"/>
</dbReference>
<evidence type="ECO:0000256" key="2">
    <source>
        <dbReference type="ARBA" id="ARBA00004141"/>
    </source>
</evidence>
<evidence type="ECO:0000313" key="17">
    <source>
        <dbReference type="EMBL" id="KAF2312999.1"/>
    </source>
</evidence>
<feature type="domain" description="Aminotransferase class I/classII large" evidence="16">
    <location>
        <begin position="201"/>
        <end position="384"/>
    </location>
</feature>
<evidence type="ECO:0000256" key="3">
    <source>
        <dbReference type="ARBA" id="ARBA00007441"/>
    </source>
</evidence>
<dbReference type="InterPro" id="IPR000537">
    <property type="entry name" value="UbiA_prenyltransferase"/>
</dbReference>
<comment type="similarity">
    <text evidence="3">Belongs to the class-I pyridoxal-phosphate-dependent aminotransferase family.</text>
</comment>
<evidence type="ECO:0000256" key="7">
    <source>
        <dbReference type="ARBA" id="ARBA00022679"/>
    </source>
</evidence>
<dbReference type="AlphaFoldDB" id="A0A6A6MLX2"/>
<dbReference type="CDD" id="cd00609">
    <property type="entry name" value="AAT_like"/>
    <property type="match status" value="1"/>
</dbReference>
<dbReference type="Pfam" id="PF01040">
    <property type="entry name" value="UbiA"/>
    <property type="match status" value="1"/>
</dbReference>
<dbReference type="GO" id="GO:0016020">
    <property type="term" value="C:membrane"/>
    <property type="evidence" value="ECO:0007669"/>
    <property type="project" value="UniProtKB-SubCell"/>
</dbReference>
<evidence type="ECO:0000259" key="16">
    <source>
        <dbReference type="Pfam" id="PF00155"/>
    </source>
</evidence>
<dbReference type="PRINTS" id="PR00799">
    <property type="entry name" value="TRANSAMINASE"/>
</dbReference>
<dbReference type="GO" id="GO:0004069">
    <property type="term" value="F:L-aspartate:2-oxoglutarate aminotransferase activity"/>
    <property type="evidence" value="ECO:0007669"/>
    <property type="project" value="UniProtKB-EC"/>
</dbReference>
<comment type="subcellular location">
    <subcellularLocation>
        <location evidence="2">Membrane</location>
        <topology evidence="2">Multi-pass membrane protein</topology>
    </subcellularLocation>
</comment>
<feature type="domain" description="Aminotransferase class I/classII large" evidence="16">
    <location>
        <begin position="385"/>
        <end position="509"/>
    </location>
</feature>
<reference evidence="17 18" key="1">
    <citation type="journal article" date="2020" name="Mol. Plant">
        <title>The Chromosome-Based Rubber Tree Genome Provides New Insights into Spurge Genome Evolution and Rubber Biosynthesis.</title>
        <authorList>
            <person name="Liu J."/>
            <person name="Shi C."/>
            <person name="Shi C.C."/>
            <person name="Li W."/>
            <person name="Zhang Q.J."/>
            <person name="Zhang Y."/>
            <person name="Li K."/>
            <person name="Lu H.F."/>
            <person name="Shi C."/>
            <person name="Zhu S.T."/>
            <person name="Xiao Z.Y."/>
            <person name="Nan H."/>
            <person name="Yue Y."/>
            <person name="Zhu X.G."/>
            <person name="Wu Y."/>
            <person name="Hong X.N."/>
            <person name="Fan G.Y."/>
            <person name="Tong Y."/>
            <person name="Zhang D."/>
            <person name="Mao C.L."/>
            <person name="Liu Y.L."/>
            <person name="Hao S.J."/>
            <person name="Liu W.Q."/>
            <person name="Lv M.Q."/>
            <person name="Zhang H.B."/>
            <person name="Liu Y."/>
            <person name="Hu-Tang G.R."/>
            <person name="Wang J.P."/>
            <person name="Wang J.H."/>
            <person name="Sun Y.H."/>
            <person name="Ni S.B."/>
            <person name="Chen W.B."/>
            <person name="Zhang X.C."/>
            <person name="Jiao Y.N."/>
            <person name="Eichler E.E."/>
            <person name="Li G.H."/>
            <person name="Liu X."/>
            <person name="Gao L.Z."/>
        </authorList>
    </citation>
    <scope>NUCLEOTIDE SEQUENCE [LARGE SCALE GENOMIC DNA]</scope>
    <source>
        <strain evidence="18">cv. GT1</strain>
        <tissue evidence="17">Leaf</tissue>
    </source>
</reference>
<keyword evidence="9" id="KW-0663">Pyridoxal phosphate</keyword>
<dbReference type="Gene3D" id="3.40.640.10">
    <property type="entry name" value="Type I PLP-dependent aspartate aminotransferase-like (Major domain)"/>
    <property type="match status" value="1"/>
</dbReference>
<dbReference type="FunFam" id="3.90.1150.10:FF:000001">
    <property type="entry name" value="Aspartate aminotransferase"/>
    <property type="match status" value="1"/>
</dbReference>
<comment type="function">
    <text evidence="14">Important for the metabolism of amino acids and Krebs-cycle related organic acids. In plants, it is involved in nitrogen metabolism and in aspects of carbon and energy metabolism.</text>
</comment>
<proteinExistence type="inferred from homology"/>
<evidence type="ECO:0000256" key="1">
    <source>
        <dbReference type="ARBA" id="ARBA00001933"/>
    </source>
</evidence>
<dbReference type="PANTHER" id="PTHR11879">
    <property type="entry name" value="ASPARTATE AMINOTRANSFERASE"/>
    <property type="match status" value="1"/>
</dbReference>
<organism evidence="17 18">
    <name type="scientific">Hevea brasiliensis</name>
    <name type="common">Para rubber tree</name>
    <name type="synonym">Siphonia brasiliensis</name>
    <dbReference type="NCBI Taxonomy" id="3981"/>
    <lineage>
        <taxon>Eukaryota</taxon>
        <taxon>Viridiplantae</taxon>
        <taxon>Streptophyta</taxon>
        <taxon>Embryophyta</taxon>
        <taxon>Tracheophyta</taxon>
        <taxon>Spermatophyta</taxon>
        <taxon>Magnoliopsida</taxon>
        <taxon>eudicotyledons</taxon>
        <taxon>Gunneridae</taxon>
        <taxon>Pentapetalae</taxon>
        <taxon>rosids</taxon>
        <taxon>fabids</taxon>
        <taxon>Malpighiales</taxon>
        <taxon>Euphorbiaceae</taxon>
        <taxon>Crotonoideae</taxon>
        <taxon>Micrandreae</taxon>
        <taxon>Hevea</taxon>
    </lineage>
</organism>
<evidence type="ECO:0000256" key="15">
    <source>
        <dbReference type="SAM" id="Phobius"/>
    </source>
</evidence>
<evidence type="ECO:0000256" key="6">
    <source>
        <dbReference type="ARBA" id="ARBA00022576"/>
    </source>
</evidence>
<dbReference type="InterPro" id="IPR015421">
    <property type="entry name" value="PyrdxlP-dep_Trfase_major"/>
</dbReference>
<comment type="catalytic activity">
    <reaction evidence="13">
        <text>L-aspartate + 2-oxoglutarate = oxaloacetate + L-glutamate</text>
        <dbReference type="Rhea" id="RHEA:21824"/>
        <dbReference type="ChEBI" id="CHEBI:16452"/>
        <dbReference type="ChEBI" id="CHEBI:16810"/>
        <dbReference type="ChEBI" id="CHEBI:29985"/>
        <dbReference type="ChEBI" id="CHEBI:29991"/>
        <dbReference type="EC" id="2.6.1.1"/>
    </reaction>
</comment>
<feature type="transmembrane region" description="Helical" evidence="15">
    <location>
        <begin position="53"/>
        <end position="75"/>
    </location>
</feature>
<dbReference type="InterPro" id="IPR004839">
    <property type="entry name" value="Aminotransferase_I/II_large"/>
</dbReference>
<dbReference type="Pfam" id="PF00155">
    <property type="entry name" value="Aminotran_1_2"/>
    <property type="match status" value="2"/>
</dbReference>
<dbReference type="PANTHER" id="PTHR11879:SF46">
    <property type="entry name" value="ASPARTATE AMINOTRANSFERASE, CYTOPLASMIC"/>
    <property type="match status" value="1"/>
</dbReference>
<evidence type="ECO:0000256" key="8">
    <source>
        <dbReference type="ARBA" id="ARBA00022692"/>
    </source>
</evidence>
<keyword evidence="10 15" id="KW-1133">Transmembrane helix</keyword>
<evidence type="ECO:0000256" key="14">
    <source>
        <dbReference type="ARBA" id="ARBA00053140"/>
    </source>
</evidence>
<comment type="subunit">
    <text evidence="4">Homodimer.</text>
</comment>
<comment type="caution">
    <text evidence="17">The sequence shown here is derived from an EMBL/GenBank/DDBJ whole genome shotgun (WGS) entry which is preliminary data.</text>
</comment>
<sequence>METGIIIVAACLLLSLAMGIMFQSPPLLAALLISFALGSVYSIELPFLRWKKHAFLAASCILIARAMVVQLAFFVHIQKFVLGKPIVICRSLVFATAFMCFFSAVIALFKDIPDVDGDRDFGIQSFSLSLGQEKGKVRLGSGNLTAWFHKEKSNPFINTKSSGRISMAVAVNVSRFEGITMAPPDPILGVSEAFKADNDEKKLNLGVGAYRTEELQPYVLNVVKKAENLMLERGEYKEYLPIEGLAAFNKVTAELLLGADNTVIKQQRLRLIERYFPGAKVLISSPTWGNHKNIFNDARVPWSEYRYYDPKTVGLDFEGMIADLKAAPEGSFILLHGCAHNPTGIDPTPEQWEKIADVIQEKNHIPFFDVAYQGFASGSLDAMQHQVKSQLKRLARPMYSNPPVHGARIVANVVGDPTLFDEWKAEMDMMAGRIKGVRQKLFDSLSAKDKSGKDWSFILKQIGMFSFTGLNKAQSENMTNKWHVYMTKDGRISLAGLNLAKCEYLADAIVDSYHNAKGLNSV</sequence>
<feature type="transmembrane region" description="Helical" evidence="15">
    <location>
        <begin position="87"/>
        <end position="109"/>
    </location>
</feature>
<evidence type="ECO:0000256" key="12">
    <source>
        <dbReference type="ARBA" id="ARBA00030923"/>
    </source>
</evidence>
<dbReference type="GO" id="GO:0006520">
    <property type="term" value="P:amino acid metabolic process"/>
    <property type="evidence" value="ECO:0007669"/>
    <property type="project" value="InterPro"/>
</dbReference>